<organism evidence="5 6">
    <name type="scientific">Mongoliitalea lutea</name>
    <dbReference type="NCBI Taxonomy" id="849756"/>
    <lineage>
        <taxon>Bacteria</taxon>
        <taxon>Pseudomonadati</taxon>
        <taxon>Bacteroidota</taxon>
        <taxon>Cytophagia</taxon>
        <taxon>Cytophagales</taxon>
        <taxon>Cyclobacteriaceae</taxon>
        <taxon>Mongoliitalea</taxon>
    </lineage>
</organism>
<comment type="caution">
    <text evidence="5">The sequence shown here is derived from an EMBL/GenBank/DDBJ whole genome shotgun (WGS) entry which is preliminary data.</text>
</comment>
<dbReference type="RefSeq" id="WP_189579500.1">
    <property type="nucleotide sequence ID" value="NZ_BMYF01000005.1"/>
</dbReference>
<dbReference type="GO" id="GO:0000272">
    <property type="term" value="P:polysaccharide catabolic process"/>
    <property type="evidence" value="ECO:0007669"/>
    <property type="project" value="InterPro"/>
</dbReference>
<sequence>MFRFKPILIGFLILFFSCNTIESDDLQEVVQENPNDSIDEEPTNVSWPLPTPELKVQGRHLVDPCGNEVLLHGVAITTSPWFNGGHVGIWRWNDYDVGGCLNYNRAVMNTLSKGNGEWYLNMVRLHMDPYWSNEPGPPLPEHDISRFSFARFVRSIEEVVLPLVDHAESRGMYVILRPPGVCPQRIAVGDEYFDYLMRIWDHISKLPQLKNRKHVMFELANEPIEILGTNGIYGSDTQPHFDALKLFFQPMVDLIRANGAENVLWIPGSGYQSHYRGFPNNPIEDDNYGYAVHIYPGYWGQDNNDPITFRRNWNTHIKPVADIAPIAITEIDWGPEEYLVWGKGGVTGTPGTWGFGANFKVLADESGNVSWNLLMPENLIHNADPQGDIAYNRNPEACAYPVYNWFRAYAQEKTICGS</sequence>
<dbReference type="GO" id="GO:0004553">
    <property type="term" value="F:hydrolase activity, hydrolyzing O-glycosyl compounds"/>
    <property type="evidence" value="ECO:0007669"/>
    <property type="project" value="InterPro"/>
</dbReference>
<accession>A0A8J3G4Z7</accession>
<evidence type="ECO:0000256" key="1">
    <source>
        <dbReference type="ARBA" id="ARBA00022801"/>
    </source>
</evidence>
<dbReference type="Pfam" id="PF00150">
    <property type="entry name" value="Cellulase"/>
    <property type="match status" value="1"/>
</dbReference>
<dbReference type="PROSITE" id="PS51257">
    <property type="entry name" value="PROKAR_LIPOPROTEIN"/>
    <property type="match status" value="1"/>
</dbReference>
<keyword evidence="1 3" id="KW-0378">Hydrolase</keyword>
<evidence type="ECO:0000313" key="5">
    <source>
        <dbReference type="EMBL" id="GHB32061.1"/>
    </source>
</evidence>
<reference evidence="5" key="2">
    <citation type="submission" date="2020-09" db="EMBL/GenBank/DDBJ databases">
        <authorList>
            <person name="Sun Q."/>
            <person name="Kim S."/>
        </authorList>
    </citation>
    <scope>NUCLEOTIDE SEQUENCE</scope>
    <source>
        <strain evidence="5">KCTC 23224</strain>
    </source>
</reference>
<feature type="domain" description="Glycoside hydrolase family 5" evidence="4">
    <location>
        <begin position="109"/>
        <end position="330"/>
    </location>
</feature>
<dbReference type="EMBL" id="BMYF01000005">
    <property type="protein sequence ID" value="GHB32061.1"/>
    <property type="molecule type" value="Genomic_DNA"/>
</dbReference>
<name>A0A8J3G4Z7_9BACT</name>
<evidence type="ECO:0000259" key="4">
    <source>
        <dbReference type="Pfam" id="PF00150"/>
    </source>
</evidence>
<keyword evidence="2 3" id="KW-0326">Glycosidase</keyword>
<dbReference type="SUPFAM" id="SSF51445">
    <property type="entry name" value="(Trans)glycosidases"/>
    <property type="match status" value="1"/>
</dbReference>
<protein>
    <recommendedName>
        <fullName evidence="4">Glycoside hydrolase family 5 domain-containing protein</fullName>
    </recommendedName>
</protein>
<evidence type="ECO:0000313" key="6">
    <source>
        <dbReference type="Proteomes" id="UP000642809"/>
    </source>
</evidence>
<dbReference type="InterPro" id="IPR017853">
    <property type="entry name" value="GH"/>
</dbReference>
<dbReference type="Proteomes" id="UP000642809">
    <property type="component" value="Unassembled WGS sequence"/>
</dbReference>
<dbReference type="Gene3D" id="3.20.20.80">
    <property type="entry name" value="Glycosidases"/>
    <property type="match status" value="1"/>
</dbReference>
<dbReference type="AlphaFoldDB" id="A0A8J3G4Z7"/>
<evidence type="ECO:0000256" key="2">
    <source>
        <dbReference type="ARBA" id="ARBA00023295"/>
    </source>
</evidence>
<reference evidence="5" key="1">
    <citation type="journal article" date="2014" name="Int. J. Syst. Evol. Microbiol.">
        <title>Complete genome sequence of Corynebacterium casei LMG S-19264T (=DSM 44701T), isolated from a smear-ripened cheese.</title>
        <authorList>
            <consortium name="US DOE Joint Genome Institute (JGI-PGF)"/>
            <person name="Walter F."/>
            <person name="Albersmeier A."/>
            <person name="Kalinowski J."/>
            <person name="Ruckert C."/>
        </authorList>
    </citation>
    <scope>NUCLEOTIDE SEQUENCE</scope>
    <source>
        <strain evidence="5">KCTC 23224</strain>
    </source>
</reference>
<dbReference type="InterPro" id="IPR001547">
    <property type="entry name" value="Glyco_hydro_5"/>
</dbReference>
<keyword evidence="6" id="KW-1185">Reference proteome</keyword>
<comment type="similarity">
    <text evidence="3">Belongs to the glycosyl hydrolase 5 (cellulase A) family.</text>
</comment>
<gene>
    <name evidence="5" type="ORF">GCM10008106_11270</name>
</gene>
<evidence type="ECO:0000256" key="3">
    <source>
        <dbReference type="RuleBase" id="RU361153"/>
    </source>
</evidence>
<proteinExistence type="inferred from homology"/>